<dbReference type="EMBL" id="JP287313">
    <property type="protein sequence ID" value="AEQ18212.1"/>
    <property type="molecule type" value="mRNA"/>
</dbReference>
<feature type="domain" description="HIT-type" evidence="2">
    <location>
        <begin position="53"/>
        <end position="75"/>
    </location>
</feature>
<protein>
    <recommendedName>
        <fullName evidence="2">HIT-type domain-containing protein</fullName>
    </recommendedName>
</protein>
<dbReference type="CDD" id="cd23021">
    <property type="entry name" value="zf-HIT_IN80B"/>
    <property type="match status" value="1"/>
</dbReference>
<dbReference type="InterPro" id="IPR007529">
    <property type="entry name" value="Znf_HIT"/>
</dbReference>
<name>G5E1P9_9PIPI</name>
<evidence type="ECO:0000256" key="1">
    <source>
        <dbReference type="SAM" id="MobiDB-lite"/>
    </source>
</evidence>
<evidence type="ECO:0000313" key="3">
    <source>
        <dbReference type="EMBL" id="AEQ18212.1"/>
    </source>
</evidence>
<reference evidence="3" key="1">
    <citation type="submission" date="2011-09" db="EMBL/GenBank/DDBJ databases">
        <title>The odds of duplicate gene persistence after polyploidization.</title>
        <authorList>
            <person name="Chain F.J.J."/>
            <person name="Evans B.J."/>
            <person name="Dushoff J."/>
        </authorList>
    </citation>
    <scope>NUCLEOTIDE SEQUENCE</scope>
    <source>
        <tissue evidence="3">Liver</tissue>
    </source>
</reference>
<feature type="non-terminal residue" evidence="3">
    <location>
        <position position="75"/>
    </location>
</feature>
<feature type="region of interest" description="Disordered" evidence="1">
    <location>
        <begin position="35"/>
        <end position="57"/>
    </location>
</feature>
<accession>G5E1P9</accession>
<organism evidence="3">
    <name type="scientific">Hymenochirus curtipes</name>
    <name type="common">western dwarf clawed frog</name>
    <dbReference type="NCBI Taxonomy" id="8362"/>
    <lineage>
        <taxon>Eukaryota</taxon>
        <taxon>Metazoa</taxon>
        <taxon>Chordata</taxon>
        <taxon>Craniata</taxon>
        <taxon>Vertebrata</taxon>
        <taxon>Euteleostomi</taxon>
        <taxon>Amphibia</taxon>
        <taxon>Batrachia</taxon>
        <taxon>Anura</taxon>
        <taxon>Pipoidea</taxon>
        <taxon>Pipidae</taxon>
        <taxon>Pipinae</taxon>
        <taxon>Hymenochirus</taxon>
    </lineage>
</organism>
<sequence>DEESRWLDALEGELDVNGELKREIDETLLTEESKKQTIERLTKTSKSRGVPGCSNPKKYSCSQTHVPPCSLECYR</sequence>
<dbReference type="AlphaFoldDB" id="G5E1P9"/>
<evidence type="ECO:0000259" key="2">
    <source>
        <dbReference type="Pfam" id="PF04438"/>
    </source>
</evidence>
<feature type="non-terminal residue" evidence="3">
    <location>
        <position position="1"/>
    </location>
</feature>
<dbReference type="Pfam" id="PF04438">
    <property type="entry name" value="zf-HIT"/>
    <property type="match status" value="1"/>
</dbReference>
<proteinExistence type="evidence at transcript level"/>